<dbReference type="EMBL" id="QEKI01000001">
    <property type="protein sequence ID" value="PVY43672.1"/>
    <property type="molecule type" value="Genomic_DNA"/>
</dbReference>
<gene>
    <name evidence="4" type="ORF">C8E01_10128</name>
</gene>
<dbReference type="Pfam" id="PF19500">
    <property type="entry name" value="DUF6035"/>
    <property type="match status" value="1"/>
</dbReference>
<evidence type="ECO:0000313" key="4">
    <source>
        <dbReference type="EMBL" id="PVY43672.1"/>
    </source>
</evidence>
<evidence type="ECO:0000313" key="5">
    <source>
        <dbReference type="Proteomes" id="UP000245466"/>
    </source>
</evidence>
<name>A0A2U1B4Z1_9BACT</name>
<organism evidence="4 5">
    <name type="scientific">Pontibacter virosus</name>
    <dbReference type="NCBI Taxonomy" id="1765052"/>
    <lineage>
        <taxon>Bacteria</taxon>
        <taxon>Pseudomonadati</taxon>
        <taxon>Bacteroidota</taxon>
        <taxon>Cytophagia</taxon>
        <taxon>Cytophagales</taxon>
        <taxon>Hymenobacteraceae</taxon>
        <taxon>Pontibacter</taxon>
    </lineage>
</organism>
<evidence type="ECO:0000256" key="1">
    <source>
        <dbReference type="SAM" id="Coils"/>
    </source>
</evidence>
<dbReference type="Proteomes" id="UP000245466">
    <property type="component" value="Unassembled WGS sequence"/>
</dbReference>
<accession>A0A2U1B4Z1</accession>
<evidence type="ECO:0000259" key="2">
    <source>
        <dbReference type="Pfam" id="PF19500"/>
    </source>
</evidence>
<comment type="caution">
    <text evidence="4">The sequence shown here is derived from an EMBL/GenBank/DDBJ whole genome shotgun (WGS) entry which is preliminary data.</text>
</comment>
<keyword evidence="1" id="KW-0175">Coiled coil</keyword>
<dbReference type="AlphaFoldDB" id="A0A2U1B4Z1"/>
<sequence>MVQPQMVSVLPLFSALEDLTQLHKFYVLLPHQLRLMRQVGKLTIEDVLNYETGEQVSAYIFFKKPLDEITEHRSELQKAIQGYREPLYVCYYCKQLIRIRGGNFNSGKSKKDSFHFAHLKDSAACHIKTNHVYTREEVDRIKYNGAKESALHIHLKEQIAAYLNKNRLFKKGVSSVEIEKVVKSKLIEKEWRKPDINASFQDKRVAIELQLSTTWLSVITGRQHFYQEEGSYIPWVFHKFSLDDDVRKLTYNDVIFTNHHNAYVFDEECSRKSDLENDLVLKCYYKKYYRQGLEIMDTWEMTYVTLSDLTFDTVSYKVYFHDAKKEKREVELAVARERNRRALLEREQENEAEKRRAAQARILEQRKAEEKRRIAAHTELKENLSKLTQQLHGLQQEKDSAERKAQRLQERVENRMQILTNLIAFADKTYDLITGKSRSNPFHRNFEYGHYEMVNTLRAEFLETGKELEASFARAFVEKGYWLKKQADLPTLGQITIAGVSYQILPEVDQYFQLIRPHYARVKYIPKSAVGTLFEGAELRSVLSETNLLEVFTKSSLFLLVEHGQDVLTFSDKVEACQRSISRIDEMQVELKIQLQDRIKQTFEAEIADSKLEKSNIEISSEALDGEISVLQAEVVSLKSVLDDLRGSF</sequence>
<evidence type="ECO:0000259" key="3">
    <source>
        <dbReference type="Pfam" id="PF25169"/>
    </source>
</evidence>
<protein>
    <recommendedName>
        <fullName evidence="6">Competence protein CoiA-like protein</fullName>
    </recommendedName>
</protein>
<keyword evidence="5" id="KW-1185">Reference proteome</keyword>
<feature type="domain" description="DUF7830" evidence="3">
    <location>
        <begin position="53"/>
        <end position="131"/>
    </location>
</feature>
<reference evidence="4 5" key="1">
    <citation type="submission" date="2018-04" db="EMBL/GenBank/DDBJ databases">
        <title>Genomic Encyclopedia of Type Strains, Phase IV (KMG-IV): sequencing the most valuable type-strain genomes for metagenomic binning, comparative biology and taxonomic classification.</title>
        <authorList>
            <person name="Goeker M."/>
        </authorList>
    </citation>
    <scope>NUCLEOTIDE SEQUENCE [LARGE SCALE GENOMIC DNA]</scope>
    <source>
        <strain evidence="4 5">DSM 100231</strain>
    </source>
</reference>
<feature type="domain" description="DUF6035" evidence="2">
    <location>
        <begin position="142"/>
        <end position="322"/>
    </location>
</feature>
<evidence type="ECO:0008006" key="6">
    <source>
        <dbReference type="Google" id="ProtNLM"/>
    </source>
</evidence>
<dbReference type="Pfam" id="PF25169">
    <property type="entry name" value="DUF7830"/>
    <property type="match status" value="1"/>
</dbReference>
<feature type="coiled-coil region" evidence="1">
    <location>
        <begin position="320"/>
        <end position="418"/>
    </location>
</feature>
<dbReference type="InterPro" id="IPR057152">
    <property type="entry name" value="DUF7830"/>
</dbReference>
<proteinExistence type="predicted"/>
<dbReference type="InterPro" id="IPR046099">
    <property type="entry name" value="DUF6035"/>
</dbReference>